<evidence type="ECO:0000313" key="7">
    <source>
        <dbReference type="EMBL" id="KRG00331.1"/>
    </source>
</evidence>
<dbReference type="GO" id="GO:0043022">
    <property type="term" value="F:ribosome binding"/>
    <property type="evidence" value="ECO:0007669"/>
    <property type="project" value="InterPro"/>
</dbReference>
<dbReference type="InterPro" id="IPR045223">
    <property type="entry name" value="RACK1-like"/>
</dbReference>
<feature type="region of interest" description="Disordered" evidence="6">
    <location>
        <begin position="36"/>
        <end position="68"/>
    </location>
</feature>
<evidence type="ECO:0000313" key="8">
    <source>
        <dbReference type="Proteomes" id="UP000007798"/>
    </source>
</evidence>
<dbReference type="InterPro" id="IPR001680">
    <property type="entry name" value="WD40_rpt"/>
</dbReference>
<evidence type="ECO:0000256" key="3">
    <source>
        <dbReference type="ARBA" id="ARBA00022737"/>
    </source>
</evidence>
<dbReference type="InParanoid" id="A0A0Q9WWA0"/>
<feature type="repeat" description="WD" evidence="5">
    <location>
        <begin position="86"/>
        <end position="134"/>
    </location>
</feature>
<evidence type="ECO:0000256" key="2">
    <source>
        <dbReference type="ARBA" id="ARBA00022574"/>
    </source>
</evidence>
<dbReference type="InterPro" id="IPR019775">
    <property type="entry name" value="WD40_repeat_CS"/>
</dbReference>
<sequence>MDEQISNENEQYVTFNDSAASNAVNAVDLECQNVTLNAPGGQGQNRPKKPVKLPLRGVAKGKGKPKAWKPRAFKPNAKRVPFNIQEDGHTYWVSCVRFSPNHSNPIIVGSLCTSGGKDSKALLWDLNDGKKLYTLEHNDIINALCFTPNRYWLCVANGPPSRSGTWHARRPLRNCALSSTLIRFPGE</sequence>
<evidence type="ECO:0000256" key="6">
    <source>
        <dbReference type="SAM" id="MobiDB-lite"/>
    </source>
</evidence>
<evidence type="ECO:0000256" key="1">
    <source>
        <dbReference type="ARBA" id="ARBA00007253"/>
    </source>
</evidence>
<name>A0A0Q9WWA0_DROWI</name>
<dbReference type="Gene3D" id="2.130.10.10">
    <property type="entry name" value="YVTN repeat-like/Quinoprotein amine dehydrogenase"/>
    <property type="match status" value="1"/>
</dbReference>
<keyword evidence="2 5" id="KW-0853">WD repeat</keyword>
<dbReference type="PROSITE" id="PS50082">
    <property type="entry name" value="WD_REPEATS_2"/>
    <property type="match status" value="1"/>
</dbReference>
<comment type="similarity">
    <text evidence="1">Belongs to the WD repeat G protein beta family. Ribosomal protein RACK1 subfamily.</text>
</comment>
<dbReference type="PANTHER" id="PTHR19868">
    <property type="entry name" value="RECEPTOR FOR ACTIVATED PROTEIN KINASE C RACK1"/>
    <property type="match status" value="1"/>
</dbReference>
<accession>A0A0Q9WWA0</accession>
<dbReference type="InterPro" id="IPR036322">
    <property type="entry name" value="WD40_repeat_dom_sf"/>
</dbReference>
<evidence type="ECO:0000256" key="5">
    <source>
        <dbReference type="PROSITE-ProRule" id="PRU00221"/>
    </source>
</evidence>
<dbReference type="PROSITE" id="PS00678">
    <property type="entry name" value="WD_REPEATS_1"/>
    <property type="match status" value="1"/>
</dbReference>
<keyword evidence="8" id="KW-1185">Reference proteome</keyword>
<dbReference type="Proteomes" id="UP000007798">
    <property type="component" value="Unassembled WGS sequence"/>
</dbReference>
<dbReference type="STRING" id="7260.A0A0Q9WWA0"/>
<dbReference type="Pfam" id="PF00400">
    <property type="entry name" value="WD40"/>
    <property type="match status" value="2"/>
</dbReference>
<dbReference type="InterPro" id="IPR015943">
    <property type="entry name" value="WD40/YVTN_repeat-like_dom_sf"/>
</dbReference>
<gene>
    <name evidence="7" type="primary">Dwil\GK28242</name>
    <name evidence="7" type="ORF">Dwil_GK28242</name>
</gene>
<keyword evidence="3" id="KW-0677">Repeat</keyword>
<dbReference type="SUPFAM" id="SSF50978">
    <property type="entry name" value="WD40 repeat-like"/>
    <property type="match status" value="1"/>
</dbReference>
<feature type="compositionally biased region" description="Basic residues" evidence="6">
    <location>
        <begin position="59"/>
        <end position="68"/>
    </location>
</feature>
<dbReference type="GO" id="GO:0045182">
    <property type="term" value="F:translation regulator activity"/>
    <property type="evidence" value="ECO:0007669"/>
    <property type="project" value="InterPro"/>
</dbReference>
<dbReference type="SMART" id="SM00320">
    <property type="entry name" value="WD40"/>
    <property type="match status" value="2"/>
</dbReference>
<dbReference type="EMBL" id="CH964286">
    <property type="protein sequence ID" value="KRG00331.1"/>
    <property type="molecule type" value="Genomic_DNA"/>
</dbReference>
<organism evidence="7 8">
    <name type="scientific">Drosophila willistoni</name>
    <name type="common">Fruit fly</name>
    <dbReference type="NCBI Taxonomy" id="7260"/>
    <lineage>
        <taxon>Eukaryota</taxon>
        <taxon>Metazoa</taxon>
        <taxon>Ecdysozoa</taxon>
        <taxon>Arthropoda</taxon>
        <taxon>Hexapoda</taxon>
        <taxon>Insecta</taxon>
        <taxon>Pterygota</taxon>
        <taxon>Neoptera</taxon>
        <taxon>Endopterygota</taxon>
        <taxon>Diptera</taxon>
        <taxon>Brachycera</taxon>
        <taxon>Muscomorpha</taxon>
        <taxon>Ephydroidea</taxon>
        <taxon>Drosophilidae</taxon>
        <taxon>Drosophila</taxon>
        <taxon>Sophophora</taxon>
    </lineage>
</organism>
<dbReference type="OrthoDB" id="7996163at2759"/>
<proteinExistence type="inferred from homology"/>
<reference evidence="7 8" key="1">
    <citation type="journal article" date="2007" name="Nature">
        <title>Evolution of genes and genomes on the Drosophila phylogeny.</title>
        <authorList>
            <consortium name="Drosophila 12 Genomes Consortium"/>
            <person name="Clark A.G."/>
            <person name="Eisen M.B."/>
            <person name="Smith D.R."/>
            <person name="Bergman C.M."/>
            <person name="Oliver B."/>
            <person name="Markow T.A."/>
            <person name="Kaufman T.C."/>
            <person name="Kellis M."/>
            <person name="Gelbart W."/>
            <person name="Iyer V.N."/>
            <person name="Pollard D.A."/>
            <person name="Sackton T.B."/>
            <person name="Larracuente A.M."/>
            <person name="Singh N.D."/>
            <person name="Abad J.P."/>
            <person name="Abt D.N."/>
            <person name="Adryan B."/>
            <person name="Aguade M."/>
            <person name="Akashi H."/>
            <person name="Anderson W.W."/>
            <person name="Aquadro C.F."/>
            <person name="Ardell D.H."/>
            <person name="Arguello R."/>
            <person name="Artieri C.G."/>
            <person name="Barbash D.A."/>
            <person name="Barker D."/>
            <person name="Barsanti P."/>
            <person name="Batterham P."/>
            <person name="Batzoglou S."/>
            <person name="Begun D."/>
            <person name="Bhutkar A."/>
            <person name="Blanco E."/>
            <person name="Bosak S.A."/>
            <person name="Bradley R.K."/>
            <person name="Brand A.D."/>
            <person name="Brent M.R."/>
            <person name="Brooks A.N."/>
            <person name="Brown R.H."/>
            <person name="Butlin R.K."/>
            <person name="Caggese C."/>
            <person name="Calvi B.R."/>
            <person name="Bernardo de Carvalho A."/>
            <person name="Caspi A."/>
            <person name="Castrezana S."/>
            <person name="Celniker S.E."/>
            <person name="Chang J.L."/>
            <person name="Chapple C."/>
            <person name="Chatterji S."/>
            <person name="Chinwalla A."/>
            <person name="Civetta A."/>
            <person name="Clifton S.W."/>
            <person name="Comeron J.M."/>
            <person name="Costello J.C."/>
            <person name="Coyne J.A."/>
            <person name="Daub J."/>
            <person name="David R.G."/>
            <person name="Delcher A.L."/>
            <person name="Delehaunty K."/>
            <person name="Do C.B."/>
            <person name="Ebling H."/>
            <person name="Edwards K."/>
            <person name="Eickbush T."/>
            <person name="Evans J.D."/>
            <person name="Filipski A."/>
            <person name="Findeiss S."/>
            <person name="Freyhult E."/>
            <person name="Fulton L."/>
            <person name="Fulton R."/>
            <person name="Garcia A.C."/>
            <person name="Gardiner A."/>
            <person name="Garfield D.A."/>
            <person name="Garvin B.E."/>
            <person name="Gibson G."/>
            <person name="Gilbert D."/>
            <person name="Gnerre S."/>
            <person name="Godfrey J."/>
            <person name="Good R."/>
            <person name="Gotea V."/>
            <person name="Gravely B."/>
            <person name="Greenberg A.J."/>
            <person name="Griffiths-Jones S."/>
            <person name="Gross S."/>
            <person name="Guigo R."/>
            <person name="Gustafson E.A."/>
            <person name="Haerty W."/>
            <person name="Hahn M.W."/>
            <person name="Halligan D.L."/>
            <person name="Halpern A.L."/>
            <person name="Halter G.M."/>
            <person name="Han M.V."/>
            <person name="Heger A."/>
            <person name="Hillier L."/>
            <person name="Hinrichs A.S."/>
            <person name="Holmes I."/>
            <person name="Hoskins R.A."/>
            <person name="Hubisz M.J."/>
            <person name="Hultmark D."/>
            <person name="Huntley M.A."/>
            <person name="Jaffe D.B."/>
            <person name="Jagadeeshan S."/>
            <person name="Jeck W.R."/>
            <person name="Johnson J."/>
            <person name="Jones C.D."/>
            <person name="Jordan W.C."/>
            <person name="Karpen G.H."/>
            <person name="Kataoka E."/>
            <person name="Keightley P.D."/>
            <person name="Kheradpour P."/>
            <person name="Kirkness E.F."/>
            <person name="Koerich L.B."/>
            <person name="Kristiansen K."/>
            <person name="Kudrna D."/>
            <person name="Kulathinal R.J."/>
            <person name="Kumar S."/>
            <person name="Kwok R."/>
            <person name="Lander E."/>
            <person name="Langley C.H."/>
            <person name="Lapoint R."/>
            <person name="Lazzaro B.P."/>
            <person name="Lee S.J."/>
            <person name="Levesque L."/>
            <person name="Li R."/>
            <person name="Lin C.F."/>
            <person name="Lin M.F."/>
            <person name="Lindblad-Toh K."/>
            <person name="Llopart A."/>
            <person name="Long M."/>
            <person name="Low L."/>
            <person name="Lozovsky E."/>
            <person name="Lu J."/>
            <person name="Luo M."/>
            <person name="Machado C.A."/>
            <person name="Makalowski W."/>
            <person name="Marzo M."/>
            <person name="Matsuda M."/>
            <person name="Matzkin L."/>
            <person name="McAllister B."/>
            <person name="McBride C.S."/>
            <person name="McKernan B."/>
            <person name="McKernan K."/>
            <person name="Mendez-Lago M."/>
            <person name="Minx P."/>
            <person name="Mollenhauer M.U."/>
            <person name="Montooth K."/>
            <person name="Mount S.M."/>
            <person name="Mu X."/>
            <person name="Myers E."/>
            <person name="Negre B."/>
            <person name="Newfeld S."/>
            <person name="Nielsen R."/>
            <person name="Noor M.A."/>
            <person name="O'Grady P."/>
            <person name="Pachter L."/>
            <person name="Papaceit M."/>
            <person name="Parisi M.J."/>
            <person name="Parisi M."/>
            <person name="Parts L."/>
            <person name="Pedersen J.S."/>
            <person name="Pesole G."/>
            <person name="Phillippy A.M."/>
            <person name="Ponting C.P."/>
            <person name="Pop M."/>
            <person name="Porcelli D."/>
            <person name="Powell J.R."/>
            <person name="Prohaska S."/>
            <person name="Pruitt K."/>
            <person name="Puig M."/>
            <person name="Quesneville H."/>
            <person name="Ram K.R."/>
            <person name="Rand D."/>
            <person name="Rasmussen M.D."/>
            <person name="Reed L.K."/>
            <person name="Reenan R."/>
            <person name="Reily A."/>
            <person name="Remington K.A."/>
            <person name="Rieger T.T."/>
            <person name="Ritchie M.G."/>
            <person name="Robin C."/>
            <person name="Rogers Y.H."/>
            <person name="Rohde C."/>
            <person name="Rozas J."/>
            <person name="Rubenfield M.J."/>
            <person name="Ruiz A."/>
            <person name="Russo S."/>
            <person name="Salzberg S.L."/>
            <person name="Sanchez-Gracia A."/>
            <person name="Saranga D.J."/>
            <person name="Sato H."/>
            <person name="Schaeffer S.W."/>
            <person name="Schatz M.C."/>
            <person name="Schlenke T."/>
            <person name="Schwartz R."/>
            <person name="Segarra C."/>
            <person name="Singh R.S."/>
            <person name="Sirot L."/>
            <person name="Sirota M."/>
            <person name="Sisneros N.B."/>
            <person name="Smith C.D."/>
            <person name="Smith T.F."/>
            <person name="Spieth J."/>
            <person name="Stage D.E."/>
            <person name="Stark A."/>
            <person name="Stephan W."/>
            <person name="Strausberg R.L."/>
            <person name="Strempel S."/>
            <person name="Sturgill D."/>
            <person name="Sutton G."/>
            <person name="Sutton G.G."/>
            <person name="Tao W."/>
            <person name="Teichmann S."/>
            <person name="Tobari Y.N."/>
            <person name="Tomimura Y."/>
            <person name="Tsolas J.M."/>
            <person name="Valente V.L."/>
            <person name="Venter E."/>
            <person name="Venter J.C."/>
            <person name="Vicario S."/>
            <person name="Vieira F.G."/>
            <person name="Vilella A.J."/>
            <person name="Villasante A."/>
            <person name="Walenz B."/>
            <person name="Wang J."/>
            <person name="Wasserman M."/>
            <person name="Watts T."/>
            <person name="Wilson D."/>
            <person name="Wilson R.K."/>
            <person name="Wing R.A."/>
            <person name="Wolfner M.F."/>
            <person name="Wong A."/>
            <person name="Wong G.K."/>
            <person name="Wu C.I."/>
            <person name="Wu G."/>
            <person name="Yamamoto D."/>
            <person name="Yang H.P."/>
            <person name="Yang S.P."/>
            <person name="Yorke J.A."/>
            <person name="Yoshida K."/>
            <person name="Zdobnov E."/>
            <person name="Zhang P."/>
            <person name="Zhang Y."/>
            <person name="Zimin A.V."/>
            <person name="Baldwin J."/>
            <person name="Abdouelleil A."/>
            <person name="Abdulkadir J."/>
            <person name="Abebe A."/>
            <person name="Abera B."/>
            <person name="Abreu J."/>
            <person name="Acer S.C."/>
            <person name="Aftuck L."/>
            <person name="Alexander A."/>
            <person name="An P."/>
            <person name="Anderson E."/>
            <person name="Anderson S."/>
            <person name="Arachi H."/>
            <person name="Azer M."/>
            <person name="Bachantsang P."/>
            <person name="Barry A."/>
            <person name="Bayul T."/>
            <person name="Berlin A."/>
            <person name="Bessette D."/>
            <person name="Bloom T."/>
            <person name="Blye J."/>
            <person name="Boguslavskiy L."/>
            <person name="Bonnet C."/>
            <person name="Boukhgalter B."/>
            <person name="Bourzgui I."/>
            <person name="Brown A."/>
            <person name="Cahill P."/>
            <person name="Channer S."/>
            <person name="Cheshatsang Y."/>
            <person name="Chuda L."/>
            <person name="Citroen M."/>
            <person name="Collymore A."/>
            <person name="Cooke P."/>
            <person name="Costello M."/>
            <person name="D'Aco K."/>
            <person name="Daza R."/>
            <person name="De Haan G."/>
            <person name="DeGray S."/>
            <person name="DeMaso C."/>
            <person name="Dhargay N."/>
            <person name="Dooley K."/>
            <person name="Dooley E."/>
            <person name="Doricent M."/>
            <person name="Dorje P."/>
            <person name="Dorjee K."/>
            <person name="Dupes A."/>
            <person name="Elong R."/>
            <person name="Falk J."/>
            <person name="Farina A."/>
            <person name="Faro S."/>
            <person name="Ferguson D."/>
            <person name="Fisher S."/>
            <person name="Foley C.D."/>
            <person name="Franke A."/>
            <person name="Friedrich D."/>
            <person name="Gadbois L."/>
            <person name="Gearin G."/>
            <person name="Gearin C.R."/>
            <person name="Giannoukos G."/>
            <person name="Goode T."/>
            <person name="Graham J."/>
            <person name="Grandbois E."/>
            <person name="Grewal S."/>
            <person name="Gyaltsen K."/>
            <person name="Hafez N."/>
            <person name="Hagos B."/>
            <person name="Hall J."/>
            <person name="Henson C."/>
            <person name="Hollinger A."/>
            <person name="Honan T."/>
            <person name="Huard M.D."/>
            <person name="Hughes L."/>
            <person name="Hurhula B."/>
            <person name="Husby M.E."/>
            <person name="Kamat A."/>
            <person name="Kanga B."/>
            <person name="Kashin S."/>
            <person name="Khazanovich D."/>
            <person name="Kisner P."/>
            <person name="Lance K."/>
            <person name="Lara M."/>
            <person name="Lee W."/>
            <person name="Lennon N."/>
            <person name="Letendre F."/>
            <person name="LeVine R."/>
            <person name="Lipovsky A."/>
            <person name="Liu X."/>
            <person name="Liu J."/>
            <person name="Liu S."/>
            <person name="Lokyitsang T."/>
            <person name="Lokyitsang Y."/>
            <person name="Lubonja R."/>
            <person name="Lui A."/>
            <person name="MacDonald P."/>
            <person name="Magnisalis V."/>
            <person name="Maru K."/>
            <person name="Matthews C."/>
            <person name="McCusker W."/>
            <person name="McDonough S."/>
            <person name="Mehta T."/>
            <person name="Meldrim J."/>
            <person name="Meneus L."/>
            <person name="Mihai O."/>
            <person name="Mihalev A."/>
            <person name="Mihova T."/>
            <person name="Mittelman R."/>
            <person name="Mlenga V."/>
            <person name="Montmayeur A."/>
            <person name="Mulrain L."/>
            <person name="Navidi A."/>
            <person name="Naylor J."/>
            <person name="Negash T."/>
            <person name="Nguyen T."/>
            <person name="Nguyen N."/>
            <person name="Nicol R."/>
            <person name="Norbu C."/>
            <person name="Norbu N."/>
            <person name="Novod N."/>
            <person name="O'Neill B."/>
            <person name="Osman S."/>
            <person name="Markiewicz E."/>
            <person name="Oyono O.L."/>
            <person name="Patti C."/>
            <person name="Phunkhang P."/>
            <person name="Pierre F."/>
            <person name="Priest M."/>
            <person name="Raghuraman S."/>
            <person name="Rege F."/>
            <person name="Reyes R."/>
            <person name="Rise C."/>
            <person name="Rogov P."/>
            <person name="Ross K."/>
            <person name="Ryan E."/>
            <person name="Settipalli S."/>
            <person name="Shea T."/>
            <person name="Sherpa N."/>
            <person name="Shi L."/>
            <person name="Shih D."/>
            <person name="Sparrow T."/>
            <person name="Spaulding J."/>
            <person name="Stalker J."/>
            <person name="Stange-Thomann N."/>
            <person name="Stavropoulos S."/>
            <person name="Stone C."/>
            <person name="Strader C."/>
            <person name="Tesfaye S."/>
            <person name="Thomson T."/>
            <person name="Thoulutsang Y."/>
            <person name="Thoulutsang D."/>
            <person name="Topham K."/>
            <person name="Topping I."/>
            <person name="Tsamla T."/>
            <person name="Vassiliev H."/>
            <person name="Vo A."/>
            <person name="Wangchuk T."/>
            <person name="Wangdi T."/>
            <person name="Weiand M."/>
            <person name="Wilkinson J."/>
            <person name="Wilson A."/>
            <person name="Yadav S."/>
            <person name="Young G."/>
            <person name="Yu Q."/>
            <person name="Zembek L."/>
            <person name="Zhong D."/>
            <person name="Zimmer A."/>
            <person name="Zwirko Z."/>
            <person name="Jaffe D.B."/>
            <person name="Alvarez P."/>
            <person name="Brockman W."/>
            <person name="Butler J."/>
            <person name="Chin C."/>
            <person name="Gnerre S."/>
            <person name="Grabherr M."/>
            <person name="Kleber M."/>
            <person name="Mauceli E."/>
            <person name="MacCallum I."/>
        </authorList>
    </citation>
    <scope>NUCLEOTIDE SEQUENCE [LARGE SCALE GENOMIC DNA]</scope>
    <source>
        <strain evidence="8">Tucson 14030-0811.24</strain>
    </source>
</reference>
<protein>
    <recommendedName>
        <fullName evidence="4">Small ribosomal subunit protein RACK1</fullName>
    </recommendedName>
</protein>
<evidence type="ECO:0000256" key="4">
    <source>
        <dbReference type="ARBA" id="ARBA00035297"/>
    </source>
</evidence>
<dbReference type="AlphaFoldDB" id="A0A0Q9WWA0"/>